<accession>W6ZKN4</accession>
<feature type="compositionally biased region" description="Polar residues" evidence="1">
    <location>
        <begin position="770"/>
        <end position="780"/>
    </location>
</feature>
<feature type="region of interest" description="Disordered" evidence="1">
    <location>
        <begin position="673"/>
        <end position="712"/>
    </location>
</feature>
<feature type="region of interest" description="Disordered" evidence="1">
    <location>
        <begin position="824"/>
        <end position="932"/>
    </location>
</feature>
<feature type="region of interest" description="Disordered" evidence="1">
    <location>
        <begin position="443"/>
        <end position="657"/>
    </location>
</feature>
<feature type="compositionally biased region" description="Basic and acidic residues" evidence="1">
    <location>
        <begin position="541"/>
        <end position="553"/>
    </location>
</feature>
<dbReference type="GeneID" id="19120543"/>
<dbReference type="RefSeq" id="XP_007685397.1">
    <property type="nucleotide sequence ID" value="XM_007687207.1"/>
</dbReference>
<proteinExistence type="predicted"/>
<feature type="compositionally biased region" description="Low complexity" evidence="1">
    <location>
        <begin position="593"/>
        <end position="605"/>
    </location>
</feature>
<feature type="compositionally biased region" description="Basic and acidic residues" evidence="1">
    <location>
        <begin position="844"/>
        <end position="871"/>
    </location>
</feature>
<evidence type="ECO:0000313" key="2">
    <source>
        <dbReference type="EMBL" id="EUC48054.1"/>
    </source>
</evidence>
<protein>
    <submittedName>
        <fullName evidence="2">Uncharacterized protein</fullName>
    </submittedName>
</protein>
<gene>
    <name evidence="2" type="ORF">COCMIDRAFT_24108</name>
</gene>
<name>W6ZKN4_COCMI</name>
<feature type="compositionally biased region" description="Basic and acidic residues" evidence="1">
    <location>
        <begin position="824"/>
        <end position="836"/>
    </location>
</feature>
<feature type="compositionally biased region" description="Basic and acidic residues" evidence="1">
    <location>
        <begin position="676"/>
        <end position="712"/>
    </location>
</feature>
<dbReference type="Proteomes" id="UP000054032">
    <property type="component" value="Unassembled WGS sequence"/>
</dbReference>
<feature type="compositionally biased region" description="Basic residues" evidence="1">
    <location>
        <begin position="792"/>
        <end position="801"/>
    </location>
</feature>
<dbReference type="STRING" id="930090.W6ZKN4"/>
<sequence length="1155" mass="129288">MAVQLNAWLADTFEWQLILGNHWLHERYEKKKSGVKPERDRAWEGLYHDNGSCLDIADYIHPEVDRPLHVLQTQPWTLTDGRCRVVAHLTPDCAQDFAIRYPAFSCLAPGSTVAVRRYTIRYTSYGPPRSRFRFLLHQIDWLGECCQTVCDLHSRELPPVYCESAVVTAQKQLDDTRTREDGRCLSRSEAQVDDIMADTMDESHDVPDSTTSPASQMTHTQAAFGTQVQHPIRMLADEPQVIGVTRLEPVLAGNTQRAEIRQDEAKREKLMSIINRKQNQIQRSTNASSQPRFVQGAFGRKKSVHRAAESSLEPAIESPNQGARRSTTEGRDAQDLPAFPKHKENPNKAVSLSMSKDGEPTESAPAVGEKDAHIDSEENAATGSKCSWMKGFIFNSETLKVSALQQQCLAKDSSWLKPQPGCPPFQDGNMPQSILQALHRIADERESIQDDGNSDAESDIDPSPDSVPVGINLSAESVPQTTQDDDDSSAEVSSWPPSPEQPQKPANRHLDLPPDSSADSQMPGMESPSKTHSSPLNIRPRHPEVIDLSDDKSTQPQSSPPVAQHPADSDDDMEMEGCVPRALGDDVAENDSPSKSIPVVSSPKPNRSQSVVQVRETPFGKGKTAQLLQHAPPIKPISNQAQDSSGESKDTSSTSIIQSTYDMLDAASFVQIAPSHTDKAKPPIKQQARDPREREEMHGRVTKHAIERSLGDVQMHDEALVMEATASMPGIEGNRRVSEDLLVKKESTSIPNMTLESVKSPQKESHSKFPLNTPQPASGSTKRKLQVSPAKSNRRHTKRREIKIVGFGDNSPVTIDPVVRLREEREESLRRYRENRNSSTSFESRPETTRAIVAEHDADAMDLDNADRPDNGMRSISRSPRHQSLYDDPSPVPVHRTGSTQPRRFYEEAQSREEVQISPANKYPTQSKQPRGTFVLSDQDSLVTVFKSFKAAYPEYKGDTKHFYNQCKQIYVLDLEDKMVPKWQWDDFIIRNRTDYRDYAMGCLDRGENAEPYHRFYKDYIRDTLYRKGIVEGITTLERAFEEAGMTLEDLDTAISPSRKQLPTRKSLPGSFGQTRKPRQDHLTSSHARPRQSLPSSSYAHPSSSKHARPQAQTKLAREISPPNRPEASESTGDPYRDYIHGLQRITSWTGSNKG</sequence>
<feature type="region of interest" description="Disordered" evidence="1">
    <location>
        <begin position="299"/>
        <end position="381"/>
    </location>
</feature>
<dbReference type="eggNOG" id="ENOG502STJP">
    <property type="taxonomic scope" value="Eukaryota"/>
</dbReference>
<feature type="compositionally biased region" description="Basic and acidic residues" evidence="1">
    <location>
        <begin position="904"/>
        <end position="915"/>
    </location>
</feature>
<dbReference type="KEGG" id="bor:COCMIDRAFT_24108"/>
<feature type="compositionally biased region" description="Polar residues" evidence="1">
    <location>
        <begin position="923"/>
        <end position="932"/>
    </location>
</feature>
<evidence type="ECO:0000256" key="1">
    <source>
        <dbReference type="SAM" id="MobiDB-lite"/>
    </source>
</evidence>
<dbReference type="AlphaFoldDB" id="W6ZKN4"/>
<dbReference type="EMBL" id="KI963945">
    <property type="protein sequence ID" value="EUC48054.1"/>
    <property type="molecule type" value="Genomic_DNA"/>
</dbReference>
<keyword evidence="3" id="KW-1185">Reference proteome</keyword>
<organism evidence="2 3">
    <name type="scientific">Bipolaris oryzae ATCC 44560</name>
    <dbReference type="NCBI Taxonomy" id="930090"/>
    <lineage>
        <taxon>Eukaryota</taxon>
        <taxon>Fungi</taxon>
        <taxon>Dikarya</taxon>
        <taxon>Ascomycota</taxon>
        <taxon>Pezizomycotina</taxon>
        <taxon>Dothideomycetes</taxon>
        <taxon>Pleosporomycetidae</taxon>
        <taxon>Pleosporales</taxon>
        <taxon>Pleosporineae</taxon>
        <taxon>Pleosporaceae</taxon>
        <taxon>Bipolaris</taxon>
    </lineage>
</organism>
<feature type="region of interest" description="Disordered" evidence="1">
    <location>
        <begin position="1053"/>
        <end position="1139"/>
    </location>
</feature>
<feature type="compositionally biased region" description="Acidic residues" evidence="1">
    <location>
        <begin position="452"/>
        <end position="462"/>
    </location>
</feature>
<reference evidence="2 3" key="1">
    <citation type="journal article" date="2013" name="PLoS Genet.">
        <title>Comparative genome structure, secondary metabolite, and effector coding capacity across Cochliobolus pathogens.</title>
        <authorList>
            <person name="Condon B.J."/>
            <person name="Leng Y."/>
            <person name="Wu D."/>
            <person name="Bushley K.E."/>
            <person name="Ohm R.A."/>
            <person name="Otillar R."/>
            <person name="Martin J."/>
            <person name="Schackwitz W."/>
            <person name="Grimwood J."/>
            <person name="MohdZainudin N."/>
            <person name="Xue C."/>
            <person name="Wang R."/>
            <person name="Manning V.A."/>
            <person name="Dhillon B."/>
            <person name="Tu Z.J."/>
            <person name="Steffenson B.J."/>
            <person name="Salamov A."/>
            <person name="Sun H."/>
            <person name="Lowry S."/>
            <person name="LaButti K."/>
            <person name="Han J."/>
            <person name="Copeland A."/>
            <person name="Lindquist E."/>
            <person name="Barry K."/>
            <person name="Schmutz J."/>
            <person name="Baker S.E."/>
            <person name="Ciuffetti L.M."/>
            <person name="Grigoriev I.V."/>
            <person name="Zhong S."/>
            <person name="Turgeon B.G."/>
        </authorList>
    </citation>
    <scope>NUCLEOTIDE SEQUENCE [LARGE SCALE GENOMIC DNA]</scope>
    <source>
        <strain evidence="2 3">ATCC 44560</strain>
    </source>
</reference>
<dbReference type="HOGENOM" id="CLU_281198_0_0_1"/>
<feature type="compositionally biased region" description="Low complexity" evidence="1">
    <location>
        <begin position="1093"/>
        <end position="1103"/>
    </location>
</feature>
<feature type="region of interest" description="Disordered" evidence="1">
    <location>
        <begin position="752"/>
        <end position="801"/>
    </location>
</feature>
<evidence type="ECO:0000313" key="3">
    <source>
        <dbReference type="Proteomes" id="UP000054032"/>
    </source>
</evidence>
<dbReference type="OrthoDB" id="3538943at2759"/>